<protein>
    <submittedName>
        <fullName evidence="2">GNAT family N-acetyltransferase</fullName>
        <ecNumber evidence="2">2.3.1.-</ecNumber>
    </submittedName>
</protein>
<dbReference type="RefSeq" id="WP_367917203.1">
    <property type="nucleotide sequence ID" value="NZ_BAABAC010000003.1"/>
</dbReference>
<evidence type="ECO:0000259" key="1">
    <source>
        <dbReference type="PROSITE" id="PS51729"/>
    </source>
</evidence>
<keyword evidence="2" id="KW-0012">Acyltransferase</keyword>
<dbReference type="Gene3D" id="3.40.630.30">
    <property type="match status" value="1"/>
</dbReference>
<dbReference type="Proteomes" id="UP001597229">
    <property type="component" value="Unassembled WGS sequence"/>
</dbReference>
<dbReference type="EC" id="2.3.1.-" evidence="2"/>
<dbReference type="PANTHER" id="PTHR31435">
    <property type="entry name" value="PROTEIN NATD1"/>
    <property type="match status" value="1"/>
</dbReference>
<dbReference type="InterPro" id="IPR016181">
    <property type="entry name" value="Acyl_CoA_acyltransferase"/>
</dbReference>
<evidence type="ECO:0000313" key="3">
    <source>
        <dbReference type="Proteomes" id="UP001597229"/>
    </source>
</evidence>
<dbReference type="PROSITE" id="PS51729">
    <property type="entry name" value="GNAT_YJDJ"/>
    <property type="match status" value="1"/>
</dbReference>
<dbReference type="SUPFAM" id="SSF55729">
    <property type="entry name" value="Acyl-CoA N-acyltransferases (Nat)"/>
    <property type="match status" value="1"/>
</dbReference>
<sequence length="98" mass="11149">MTDAVVRDNHDRQRYEIVQDDEVAGFVDYERFGDQLILVNTQVVFPGTEGNGLASRMIRTVLDDARAAGVRVATVCPWVTEWLTRHPEYGDVEVRVIE</sequence>
<comment type="caution">
    <text evidence="2">The sequence shown here is derived from an EMBL/GenBank/DDBJ whole genome shotgun (WGS) entry which is preliminary data.</text>
</comment>
<evidence type="ECO:0000313" key="2">
    <source>
        <dbReference type="EMBL" id="MFD1248936.1"/>
    </source>
</evidence>
<name>A0ABW3W1L5_9ACTN</name>
<dbReference type="PANTHER" id="PTHR31435:SF10">
    <property type="entry name" value="BSR4717 PROTEIN"/>
    <property type="match status" value="1"/>
</dbReference>
<gene>
    <name evidence="2" type="ORF">ACFQ3F_14140</name>
</gene>
<keyword evidence="2" id="KW-0808">Transferase</keyword>
<accession>A0ABW3W1L5</accession>
<reference evidence="3" key="1">
    <citation type="journal article" date="2019" name="Int. J. Syst. Evol. Microbiol.">
        <title>The Global Catalogue of Microorganisms (GCM) 10K type strain sequencing project: providing services to taxonomists for standard genome sequencing and annotation.</title>
        <authorList>
            <consortium name="The Broad Institute Genomics Platform"/>
            <consortium name="The Broad Institute Genome Sequencing Center for Infectious Disease"/>
            <person name="Wu L."/>
            <person name="Ma J."/>
        </authorList>
    </citation>
    <scope>NUCLEOTIDE SEQUENCE [LARGE SCALE GENOMIC DNA]</scope>
    <source>
        <strain evidence="3">CCUG 52478</strain>
    </source>
</reference>
<proteinExistence type="predicted"/>
<dbReference type="EMBL" id="JBHTLX010000020">
    <property type="protein sequence ID" value="MFD1248936.1"/>
    <property type="molecule type" value="Genomic_DNA"/>
</dbReference>
<dbReference type="CDD" id="cd04301">
    <property type="entry name" value="NAT_SF"/>
    <property type="match status" value="1"/>
</dbReference>
<dbReference type="InterPro" id="IPR031165">
    <property type="entry name" value="GNAT_YJDJ"/>
</dbReference>
<keyword evidence="3" id="KW-1185">Reference proteome</keyword>
<dbReference type="InterPro" id="IPR045057">
    <property type="entry name" value="Gcn5-rel_NAT"/>
</dbReference>
<dbReference type="Pfam" id="PF14542">
    <property type="entry name" value="Acetyltransf_CG"/>
    <property type="match status" value="1"/>
</dbReference>
<dbReference type="GO" id="GO:0016746">
    <property type="term" value="F:acyltransferase activity"/>
    <property type="evidence" value="ECO:0007669"/>
    <property type="project" value="UniProtKB-KW"/>
</dbReference>
<feature type="domain" description="N-acetyltransferase" evidence="1">
    <location>
        <begin position="7"/>
        <end position="94"/>
    </location>
</feature>
<organism evidence="2 3">
    <name type="scientific">Nocardioides ginsengisoli</name>
    <dbReference type="NCBI Taxonomy" id="363868"/>
    <lineage>
        <taxon>Bacteria</taxon>
        <taxon>Bacillati</taxon>
        <taxon>Actinomycetota</taxon>
        <taxon>Actinomycetes</taxon>
        <taxon>Propionibacteriales</taxon>
        <taxon>Nocardioidaceae</taxon>
        <taxon>Nocardioides</taxon>
    </lineage>
</organism>